<evidence type="ECO:0000256" key="2">
    <source>
        <dbReference type="SAM" id="Phobius"/>
    </source>
</evidence>
<keyword evidence="2" id="KW-0472">Membrane</keyword>
<evidence type="ECO:0000313" key="3">
    <source>
        <dbReference type="EMBL" id="PMD34302.1"/>
    </source>
</evidence>
<dbReference type="AlphaFoldDB" id="A0A2J6R703"/>
<feature type="region of interest" description="Disordered" evidence="1">
    <location>
        <begin position="132"/>
        <end position="178"/>
    </location>
</feature>
<accession>A0A2J6R703</accession>
<organism evidence="3 4">
    <name type="scientific">Hyaloscypha variabilis (strain UAMH 11265 / GT02V1 / F)</name>
    <name type="common">Meliniomyces variabilis</name>
    <dbReference type="NCBI Taxonomy" id="1149755"/>
    <lineage>
        <taxon>Eukaryota</taxon>
        <taxon>Fungi</taxon>
        <taxon>Dikarya</taxon>
        <taxon>Ascomycota</taxon>
        <taxon>Pezizomycotina</taxon>
        <taxon>Leotiomycetes</taxon>
        <taxon>Helotiales</taxon>
        <taxon>Hyaloscyphaceae</taxon>
        <taxon>Hyaloscypha</taxon>
        <taxon>Hyaloscypha variabilis</taxon>
    </lineage>
</organism>
<reference evidence="3 4" key="1">
    <citation type="submission" date="2016-04" db="EMBL/GenBank/DDBJ databases">
        <title>A degradative enzymes factory behind the ericoid mycorrhizal symbiosis.</title>
        <authorList>
            <consortium name="DOE Joint Genome Institute"/>
            <person name="Martino E."/>
            <person name="Morin E."/>
            <person name="Grelet G."/>
            <person name="Kuo A."/>
            <person name="Kohler A."/>
            <person name="Daghino S."/>
            <person name="Barry K."/>
            <person name="Choi C."/>
            <person name="Cichocki N."/>
            <person name="Clum A."/>
            <person name="Copeland A."/>
            <person name="Hainaut M."/>
            <person name="Haridas S."/>
            <person name="Labutti K."/>
            <person name="Lindquist E."/>
            <person name="Lipzen A."/>
            <person name="Khouja H.-R."/>
            <person name="Murat C."/>
            <person name="Ohm R."/>
            <person name="Olson A."/>
            <person name="Spatafora J."/>
            <person name="Veneault-Fourrey C."/>
            <person name="Henrissat B."/>
            <person name="Grigoriev I."/>
            <person name="Martin F."/>
            <person name="Perotto S."/>
        </authorList>
    </citation>
    <scope>NUCLEOTIDE SEQUENCE [LARGE SCALE GENOMIC DNA]</scope>
    <source>
        <strain evidence="3 4">F</strain>
    </source>
</reference>
<gene>
    <name evidence="3" type="ORF">L207DRAFT_638828</name>
</gene>
<sequence length="209" mass="20855">MEIQGGWSLGATSCPNGTKTCDTGAFCCPNSLDCMKSTAAIAAVCCPGEDDCIGFVEDRNPTCADPAWSLWNATKATGTGYDFFCCLEGQIGLQSGTCGLPLLIGPPPTNEAVPVSTSSLALSGTLSATTSTITAPSSASTGTGTSSLSQQSITSLPPSTPTGGASGGTSTSAVPTTTSHTSGAVLLRNIIPIGLIVQFIILAIGAHNF</sequence>
<dbReference type="Proteomes" id="UP000235786">
    <property type="component" value="Unassembled WGS sequence"/>
</dbReference>
<protein>
    <submittedName>
        <fullName evidence="3">Uncharacterized protein</fullName>
    </submittedName>
</protein>
<keyword evidence="4" id="KW-1185">Reference proteome</keyword>
<keyword evidence="2" id="KW-0812">Transmembrane</keyword>
<evidence type="ECO:0000256" key="1">
    <source>
        <dbReference type="SAM" id="MobiDB-lite"/>
    </source>
</evidence>
<dbReference type="OrthoDB" id="3557681at2759"/>
<keyword evidence="2" id="KW-1133">Transmembrane helix</keyword>
<feature type="transmembrane region" description="Helical" evidence="2">
    <location>
        <begin position="185"/>
        <end position="206"/>
    </location>
</feature>
<name>A0A2J6R703_HYAVF</name>
<dbReference type="STRING" id="1149755.A0A2J6R703"/>
<proteinExistence type="predicted"/>
<evidence type="ECO:0000313" key="4">
    <source>
        <dbReference type="Proteomes" id="UP000235786"/>
    </source>
</evidence>
<dbReference type="EMBL" id="KZ613954">
    <property type="protein sequence ID" value="PMD34302.1"/>
    <property type="molecule type" value="Genomic_DNA"/>
</dbReference>